<protein>
    <submittedName>
        <fullName evidence="2">Uncharacterized protein</fullName>
    </submittedName>
</protein>
<dbReference type="Proteomes" id="UP000887574">
    <property type="component" value="Unplaced"/>
</dbReference>
<name>A0A915E0A1_9BILA</name>
<accession>A0A915E0A1</accession>
<keyword evidence="1" id="KW-1185">Reference proteome</keyword>
<dbReference type="WBParaSite" id="jg25572">
    <property type="protein sequence ID" value="jg25572"/>
    <property type="gene ID" value="jg25572"/>
</dbReference>
<evidence type="ECO:0000313" key="2">
    <source>
        <dbReference type="WBParaSite" id="jg25572"/>
    </source>
</evidence>
<evidence type="ECO:0000313" key="1">
    <source>
        <dbReference type="Proteomes" id="UP000887574"/>
    </source>
</evidence>
<organism evidence="1 2">
    <name type="scientific">Ditylenchus dipsaci</name>
    <dbReference type="NCBI Taxonomy" id="166011"/>
    <lineage>
        <taxon>Eukaryota</taxon>
        <taxon>Metazoa</taxon>
        <taxon>Ecdysozoa</taxon>
        <taxon>Nematoda</taxon>
        <taxon>Chromadorea</taxon>
        <taxon>Rhabditida</taxon>
        <taxon>Tylenchina</taxon>
        <taxon>Tylenchomorpha</taxon>
        <taxon>Sphaerularioidea</taxon>
        <taxon>Anguinidae</taxon>
        <taxon>Anguininae</taxon>
        <taxon>Ditylenchus</taxon>
    </lineage>
</organism>
<dbReference type="Gene3D" id="2.30.30.140">
    <property type="match status" value="1"/>
</dbReference>
<sequence>MPARVVDLRMRVILESEFPVDKALQTKPAGDHHLLVVLFDLQGSWKWLPTNRLKPCDLIMNCKEGGPSKARSRWGKR</sequence>
<dbReference type="AlphaFoldDB" id="A0A915E0A1"/>
<proteinExistence type="predicted"/>
<reference evidence="2" key="1">
    <citation type="submission" date="2022-11" db="UniProtKB">
        <authorList>
            <consortium name="WormBaseParasite"/>
        </authorList>
    </citation>
    <scope>IDENTIFICATION</scope>
</reference>